<dbReference type="CDD" id="cd00305">
    <property type="entry name" value="Cu-Zn_Superoxide_Dismutase"/>
    <property type="match status" value="1"/>
</dbReference>
<dbReference type="SUPFAM" id="SSF49329">
    <property type="entry name" value="Cu,Zn superoxide dismutase-like"/>
    <property type="match status" value="1"/>
</dbReference>
<dbReference type="RefSeq" id="WP_231739666.1">
    <property type="nucleotide sequence ID" value="NZ_CP036267.1"/>
</dbReference>
<evidence type="ECO:0000313" key="6">
    <source>
        <dbReference type="Proteomes" id="UP000315724"/>
    </source>
</evidence>
<gene>
    <name evidence="5" type="primary">sodC</name>
    <name evidence="5" type="ORF">Mal48_37080</name>
</gene>
<dbReference type="AlphaFoldDB" id="A0A517QS37"/>
<organism evidence="5 6">
    <name type="scientific">Thalassoglobus polymorphus</name>
    <dbReference type="NCBI Taxonomy" id="2527994"/>
    <lineage>
        <taxon>Bacteria</taxon>
        <taxon>Pseudomonadati</taxon>
        <taxon>Planctomycetota</taxon>
        <taxon>Planctomycetia</taxon>
        <taxon>Planctomycetales</taxon>
        <taxon>Planctomycetaceae</taxon>
        <taxon>Thalassoglobus</taxon>
    </lineage>
</organism>
<feature type="compositionally biased region" description="Basic and acidic residues" evidence="2">
    <location>
        <begin position="113"/>
        <end position="129"/>
    </location>
</feature>
<feature type="domain" description="Superoxide dismutase copper/zinc binding" evidence="4">
    <location>
        <begin position="62"/>
        <end position="187"/>
    </location>
</feature>
<dbReference type="InterPro" id="IPR001424">
    <property type="entry name" value="SOD_Cu_Zn_dom"/>
</dbReference>
<dbReference type="KEGG" id="tpol:Mal48_37080"/>
<dbReference type="Gene3D" id="2.60.40.200">
    <property type="entry name" value="Superoxide dismutase, copper/zinc binding domain"/>
    <property type="match status" value="1"/>
</dbReference>
<comment type="similarity">
    <text evidence="1">Belongs to the Cu-Zn superoxide dismutase family.</text>
</comment>
<evidence type="ECO:0000259" key="4">
    <source>
        <dbReference type="Pfam" id="PF00080"/>
    </source>
</evidence>
<reference evidence="5 6" key="1">
    <citation type="submission" date="2019-02" db="EMBL/GenBank/DDBJ databases">
        <title>Deep-cultivation of Planctomycetes and their phenomic and genomic characterization uncovers novel biology.</title>
        <authorList>
            <person name="Wiegand S."/>
            <person name="Jogler M."/>
            <person name="Boedeker C."/>
            <person name="Pinto D."/>
            <person name="Vollmers J."/>
            <person name="Rivas-Marin E."/>
            <person name="Kohn T."/>
            <person name="Peeters S.H."/>
            <person name="Heuer A."/>
            <person name="Rast P."/>
            <person name="Oberbeckmann S."/>
            <person name="Bunk B."/>
            <person name="Jeske O."/>
            <person name="Meyerdierks A."/>
            <person name="Storesund J.E."/>
            <person name="Kallscheuer N."/>
            <person name="Luecker S."/>
            <person name="Lage O.M."/>
            <person name="Pohl T."/>
            <person name="Merkel B.J."/>
            <person name="Hornburger P."/>
            <person name="Mueller R.-W."/>
            <person name="Bruemmer F."/>
            <person name="Labrenz M."/>
            <person name="Spormann A.M."/>
            <person name="Op den Camp H."/>
            <person name="Overmann J."/>
            <person name="Amann R."/>
            <person name="Jetten M.S.M."/>
            <person name="Mascher T."/>
            <person name="Medema M.H."/>
            <person name="Devos D.P."/>
            <person name="Kaster A.-K."/>
            <person name="Ovreas L."/>
            <person name="Rohde M."/>
            <person name="Galperin M.Y."/>
            <person name="Jogler C."/>
        </authorList>
    </citation>
    <scope>NUCLEOTIDE SEQUENCE [LARGE SCALE GENOMIC DNA]</scope>
    <source>
        <strain evidence="5 6">Mal48</strain>
    </source>
</reference>
<dbReference type="PANTHER" id="PTHR10003">
    <property type="entry name" value="SUPEROXIDE DISMUTASE CU-ZN -RELATED"/>
    <property type="match status" value="1"/>
</dbReference>
<keyword evidence="5" id="KW-0560">Oxidoreductase</keyword>
<feature type="region of interest" description="Disordered" evidence="2">
    <location>
        <begin position="106"/>
        <end position="136"/>
    </location>
</feature>
<evidence type="ECO:0000256" key="1">
    <source>
        <dbReference type="ARBA" id="ARBA00010457"/>
    </source>
</evidence>
<sequence precursor="true">MLKKSTTLGMTFCALMGMTVLLSPAQAEDSKEKHGHADHDHAHAPMFTEGVVVLRSTKGNKVRGRLTLKQTKSGVRVTGRVTGLTPGEHGFHIHEFGDLRAADGTAAGGHYNPDGHDHGAPGDHERHAGDLGNITADSEGVSKVDITQKDLKLHFVIGRSIVVHAGKDDLKSQPSGDAGPRVAVGVIGIAQPAKKKMKKN</sequence>
<keyword evidence="6" id="KW-1185">Reference proteome</keyword>
<evidence type="ECO:0000256" key="2">
    <source>
        <dbReference type="SAM" id="MobiDB-lite"/>
    </source>
</evidence>
<dbReference type="EC" id="1.15.1.1" evidence="5"/>
<accession>A0A517QS37</accession>
<protein>
    <submittedName>
        <fullName evidence="5">Superoxide dismutase [Cu-Zn]</fullName>
        <ecNumber evidence="5">1.15.1.1</ecNumber>
    </submittedName>
</protein>
<dbReference type="InterPro" id="IPR024134">
    <property type="entry name" value="SOD_Cu/Zn_/chaperone"/>
</dbReference>
<keyword evidence="3" id="KW-0732">Signal</keyword>
<feature type="signal peptide" evidence="3">
    <location>
        <begin position="1"/>
        <end position="27"/>
    </location>
</feature>
<proteinExistence type="inferred from homology"/>
<evidence type="ECO:0000256" key="3">
    <source>
        <dbReference type="SAM" id="SignalP"/>
    </source>
</evidence>
<evidence type="ECO:0000313" key="5">
    <source>
        <dbReference type="EMBL" id="QDT34448.1"/>
    </source>
</evidence>
<dbReference type="InterPro" id="IPR036423">
    <property type="entry name" value="SOD-like_Cu/Zn_dom_sf"/>
</dbReference>
<dbReference type="Pfam" id="PF00080">
    <property type="entry name" value="Sod_Cu"/>
    <property type="match status" value="1"/>
</dbReference>
<dbReference type="EMBL" id="CP036267">
    <property type="protein sequence ID" value="QDT34448.1"/>
    <property type="molecule type" value="Genomic_DNA"/>
</dbReference>
<dbReference type="GO" id="GO:0005507">
    <property type="term" value="F:copper ion binding"/>
    <property type="evidence" value="ECO:0007669"/>
    <property type="project" value="InterPro"/>
</dbReference>
<feature type="chain" id="PRO_5021705181" evidence="3">
    <location>
        <begin position="28"/>
        <end position="200"/>
    </location>
</feature>
<dbReference type="Proteomes" id="UP000315724">
    <property type="component" value="Chromosome"/>
</dbReference>
<dbReference type="GO" id="GO:0004784">
    <property type="term" value="F:superoxide dismutase activity"/>
    <property type="evidence" value="ECO:0007669"/>
    <property type="project" value="UniProtKB-EC"/>
</dbReference>
<name>A0A517QS37_9PLAN</name>